<gene>
    <name evidence="7" type="primary">glnE</name>
    <name evidence="10" type="ORF">ACFQDO_04870</name>
</gene>
<feature type="domain" description="PII-uridylyltransferase/Glutamine-synthetase adenylyltransferase" evidence="9">
    <location>
        <begin position="890"/>
        <end position="1028"/>
    </location>
</feature>
<dbReference type="InterPro" id="IPR005190">
    <property type="entry name" value="GlnE_rpt_dom"/>
</dbReference>
<evidence type="ECO:0000256" key="5">
    <source>
        <dbReference type="ARBA" id="ARBA00022842"/>
    </source>
</evidence>
<dbReference type="CDD" id="cd05401">
    <property type="entry name" value="NT_GlnE_GlnD_like"/>
    <property type="match status" value="2"/>
</dbReference>
<sequence>MNTRSTSLAGQLARLGFADPARAERLMADPALAGLFDPLDDLFEDGLLVDLAGAADPDLALLGLLRLMESMRALGARDPDDPDVFAADVGHLLQAVRVGGPVRDRLIAVLGSSAALGDHLARHPSHWPALTADQPAAEEELRSALLLAVGADPTSPEPVAAEGGRPAYDRLRIAYRRRLLAVAGRDLAARNPMHELADVARELADLASAALEAALAIARAELDPDAVPCRLTIIGMGKCGGRELNYVSDVDVIFVAEPLEPARDDTPGDDASRAQAERAALVTAHQLAAGVMRACSASTAEGTLWPVDANLRPEGRDGPLVRTLASHLAYYERWAKTWEFQALLKARPVAGDRALGDAYAAAIGPLVWTAAARANFVEEVQAMRRRVEEHVPADEASRQLKLGRGGLRDVEFSVQLLQLVHGRVDDTVRSPSTLAALQALADGGYVGRDDAQALAAAYRLLRTLEHRVQLFRLRRTHLMPTSDVDLRRLGRELGHRADPARSVVAQWQLQAREVRRLHERLFYRPLLVAASRLSPDEVRMTPDAAQSRLQALGYRDPSSAMRNLAALTDGVSRRSAIQRQLLPVMLGWFADEADPDAGLLAFRRVSDELGTTHWYLKMLRDEGSAAERLAHVLARGRFVAELLERAPDTVQVLGHDTGLDPRTAQALRTEMVSVVARHDDPVRAVAGARAVRRRELIRIATADLLGRLDLDDVERSLTSVASALLEGALTVAVRVVEEQRGGPLPTRVLVVGMGRFGGRELGYGSDADVLYVHDPVEGADDAAAQEAALAVVNELRRLIGGPGPDPALELDADLRPEGKQGPLVRSLASYAAYYERWSLVWEAQALLRATPLAGDPELADRFRALIDPVRWPAQGIKDTDVREVRRVKARVEAERLPRGGDPGTHLKLGRGGMADVEWTVQLLQLQHAHEVTGLRHTGTMTALRVAHEHGLVAVDDAEVLAQSWTLASRLRNAAVLWRGRPVDALPSDLRDLEGVARIVGYPAGSGAALVDDYRRSARRARSVVERVFYD</sequence>
<dbReference type="HAMAP" id="MF_00802">
    <property type="entry name" value="GlnE"/>
    <property type="match status" value="1"/>
</dbReference>
<comment type="catalytic activity">
    <reaction evidence="7">
        <text>[glutamine synthetase]-L-tyrosine + ATP = [glutamine synthetase]-O(4)-(5'-adenylyl)-L-tyrosine + diphosphate</text>
        <dbReference type="Rhea" id="RHEA:18589"/>
        <dbReference type="Rhea" id="RHEA-COMP:10660"/>
        <dbReference type="Rhea" id="RHEA-COMP:10661"/>
        <dbReference type="ChEBI" id="CHEBI:30616"/>
        <dbReference type="ChEBI" id="CHEBI:33019"/>
        <dbReference type="ChEBI" id="CHEBI:46858"/>
        <dbReference type="ChEBI" id="CHEBI:83624"/>
        <dbReference type="EC" id="2.7.7.42"/>
    </reaction>
</comment>
<dbReference type="SUPFAM" id="SSF81301">
    <property type="entry name" value="Nucleotidyltransferase"/>
    <property type="match status" value="2"/>
</dbReference>
<comment type="similarity">
    <text evidence="7">Belongs to the GlnE family.</text>
</comment>
<dbReference type="Gene3D" id="3.30.460.10">
    <property type="entry name" value="Beta Polymerase, domain 2"/>
    <property type="match status" value="2"/>
</dbReference>
<evidence type="ECO:0000313" key="10">
    <source>
        <dbReference type="EMBL" id="MFC6006458.1"/>
    </source>
</evidence>
<dbReference type="PANTHER" id="PTHR30621:SF0">
    <property type="entry name" value="BIFUNCTIONAL GLUTAMINE SYNTHETASE ADENYLYLTRANSFERASE_ADENYLYL-REMOVING ENZYME"/>
    <property type="match status" value="1"/>
</dbReference>
<dbReference type="InterPro" id="IPR043519">
    <property type="entry name" value="NT_sf"/>
</dbReference>
<dbReference type="PANTHER" id="PTHR30621">
    <property type="entry name" value="GLUTAMINE SYNTHETASE ADENYLYLTRANSFERASE"/>
    <property type="match status" value="1"/>
</dbReference>
<feature type="domain" description="PII-uridylyltransferase/Glutamine-synthetase adenylyltransferase" evidence="9">
    <location>
        <begin position="381"/>
        <end position="522"/>
    </location>
</feature>
<organism evidence="10 11">
    <name type="scientific">Angustibacter luteus</name>
    <dbReference type="NCBI Taxonomy" id="658456"/>
    <lineage>
        <taxon>Bacteria</taxon>
        <taxon>Bacillati</taxon>
        <taxon>Actinomycetota</taxon>
        <taxon>Actinomycetes</taxon>
        <taxon>Kineosporiales</taxon>
        <taxon>Kineosporiaceae</taxon>
    </lineage>
</organism>
<feature type="domain" description="Glutamate-ammonia ligase adenylyltransferase repeated" evidence="8">
    <location>
        <begin position="105"/>
        <end position="358"/>
    </location>
</feature>
<dbReference type="Pfam" id="PF08335">
    <property type="entry name" value="GlnD_UR_UTase"/>
    <property type="match status" value="2"/>
</dbReference>
<comment type="function">
    <text evidence="7">Involved in the regulation of glutamine synthetase GlnA, a key enzyme in the process to assimilate ammonia. When cellular nitrogen levels are high, the C-terminal adenylyl transferase (AT) inactivates GlnA by covalent transfer of an adenylyl group from ATP to specific tyrosine residue of GlnA, thus reducing its activity. Conversely, when nitrogen levels are low, the N-terminal adenylyl removase (AR) activates GlnA by removing the adenylyl group by phosphorolysis, increasing its activity. The regulatory region of GlnE binds the signal transduction protein PII (GlnB) which indicates the nitrogen status of the cell.</text>
</comment>
<keyword evidence="3 7" id="KW-0547">Nucleotide-binding</keyword>
<keyword evidence="5 7" id="KW-0460">Magnesium</keyword>
<evidence type="ECO:0000256" key="6">
    <source>
        <dbReference type="ARBA" id="ARBA00023268"/>
    </source>
</evidence>
<keyword evidence="6 7" id="KW-0511">Multifunctional enzyme</keyword>
<dbReference type="Gene3D" id="1.20.120.330">
    <property type="entry name" value="Nucleotidyltransferases domain 2"/>
    <property type="match status" value="2"/>
</dbReference>
<dbReference type="RefSeq" id="WP_345717293.1">
    <property type="nucleotide sequence ID" value="NZ_BAABFP010000005.1"/>
</dbReference>
<comment type="cofactor">
    <cofactor evidence="7">
        <name>Mg(2+)</name>
        <dbReference type="ChEBI" id="CHEBI:18420"/>
    </cofactor>
</comment>
<proteinExistence type="inferred from homology"/>
<accession>A0ABW1JCD9</accession>
<evidence type="ECO:0000256" key="7">
    <source>
        <dbReference type="HAMAP-Rule" id="MF_00802"/>
    </source>
</evidence>
<evidence type="ECO:0000313" key="11">
    <source>
        <dbReference type="Proteomes" id="UP001596189"/>
    </source>
</evidence>
<evidence type="ECO:0000256" key="4">
    <source>
        <dbReference type="ARBA" id="ARBA00022840"/>
    </source>
</evidence>
<name>A0ABW1JCD9_9ACTN</name>
<dbReference type="SUPFAM" id="SSF81593">
    <property type="entry name" value="Nucleotidyltransferase substrate binding subunit/domain"/>
    <property type="match status" value="2"/>
</dbReference>
<evidence type="ECO:0000259" key="8">
    <source>
        <dbReference type="Pfam" id="PF03710"/>
    </source>
</evidence>
<feature type="domain" description="Glutamate-ammonia ligase adenylyltransferase repeated" evidence="8">
    <location>
        <begin position="627"/>
        <end position="863"/>
    </location>
</feature>
<dbReference type="InterPro" id="IPR023057">
    <property type="entry name" value="GlnE"/>
</dbReference>
<keyword evidence="1 7" id="KW-0808">Transferase</keyword>
<reference evidence="11" key="1">
    <citation type="journal article" date="2019" name="Int. J. Syst. Evol. Microbiol.">
        <title>The Global Catalogue of Microorganisms (GCM) 10K type strain sequencing project: providing services to taxonomists for standard genome sequencing and annotation.</title>
        <authorList>
            <consortium name="The Broad Institute Genomics Platform"/>
            <consortium name="The Broad Institute Genome Sequencing Center for Infectious Disease"/>
            <person name="Wu L."/>
            <person name="Ma J."/>
        </authorList>
    </citation>
    <scope>NUCLEOTIDE SEQUENCE [LARGE SCALE GENOMIC DNA]</scope>
    <source>
        <strain evidence="11">KACC 14249</strain>
    </source>
</reference>
<dbReference type="GO" id="GO:0047388">
    <property type="term" value="F:[glutamine synthetase]-adenylyl-L-tyrosine phosphorylase activity"/>
    <property type="evidence" value="ECO:0007669"/>
    <property type="project" value="UniProtKB-EC"/>
</dbReference>
<protein>
    <recommendedName>
        <fullName evidence="7">Bifunctional glutamine synthetase adenylyltransferase/adenylyl-removing enzyme</fullName>
    </recommendedName>
    <alternativeName>
        <fullName evidence="7">ATP:glutamine synthetase adenylyltransferase</fullName>
    </alternativeName>
    <alternativeName>
        <fullName evidence="7">ATase</fullName>
    </alternativeName>
    <domain>
        <recommendedName>
            <fullName evidence="7">Glutamine synthetase adenylyl-L-tyrosine phosphorylase</fullName>
            <ecNumber evidence="7">2.7.7.89</ecNumber>
        </recommendedName>
        <alternativeName>
            <fullName evidence="7">Adenylyl removase</fullName>
            <shortName evidence="7">AR</shortName>
            <shortName evidence="7">AT-N</shortName>
        </alternativeName>
    </domain>
    <domain>
        <recommendedName>
            <fullName evidence="7">Glutamine synthetase adenylyl transferase</fullName>
            <ecNumber evidence="7">2.7.7.42</ecNumber>
        </recommendedName>
        <alternativeName>
            <fullName evidence="7">Adenylyl transferase</fullName>
            <shortName evidence="7">AT</shortName>
            <shortName evidence="7">AT-C</shortName>
        </alternativeName>
    </domain>
</protein>
<dbReference type="NCBIfam" id="NF010707">
    <property type="entry name" value="PRK14109.1"/>
    <property type="match status" value="1"/>
</dbReference>
<feature type="region of interest" description="Adenylyl removase" evidence="7">
    <location>
        <begin position="1"/>
        <end position="526"/>
    </location>
</feature>
<keyword evidence="4 7" id="KW-0067">ATP-binding</keyword>
<dbReference type="GO" id="GO:0008882">
    <property type="term" value="F:[glutamate-ammonia-ligase] adenylyltransferase activity"/>
    <property type="evidence" value="ECO:0007669"/>
    <property type="project" value="UniProtKB-EC"/>
</dbReference>
<dbReference type="Pfam" id="PF03710">
    <property type="entry name" value="GlnE"/>
    <property type="match status" value="2"/>
</dbReference>
<dbReference type="EMBL" id="JBHSRD010000002">
    <property type="protein sequence ID" value="MFC6006458.1"/>
    <property type="molecule type" value="Genomic_DNA"/>
</dbReference>
<evidence type="ECO:0000259" key="9">
    <source>
        <dbReference type="Pfam" id="PF08335"/>
    </source>
</evidence>
<evidence type="ECO:0000256" key="1">
    <source>
        <dbReference type="ARBA" id="ARBA00022679"/>
    </source>
</evidence>
<evidence type="ECO:0000256" key="2">
    <source>
        <dbReference type="ARBA" id="ARBA00022695"/>
    </source>
</evidence>
<comment type="caution">
    <text evidence="10">The sequence shown here is derived from an EMBL/GenBank/DDBJ whole genome shotgun (WGS) entry which is preliminary data.</text>
</comment>
<comment type="catalytic activity">
    <reaction evidence="7">
        <text>[glutamine synthetase]-O(4)-(5'-adenylyl)-L-tyrosine + phosphate = [glutamine synthetase]-L-tyrosine + ADP</text>
        <dbReference type="Rhea" id="RHEA:43716"/>
        <dbReference type="Rhea" id="RHEA-COMP:10660"/>
        <dbReference type="Rhea" id="RHEA-COMP:10661"/>
        <dbReference type="ChEBI" id="CHEBI:43474"/>
        <dbReference type="ChEBI" id="CHEBI:46858"/>
        <dbReference type="ChEBI" id="CHEBI:83624"/>
        <dbReference type="ChEBI" id="CHEBI:456216"/>
        <dbReference type="EC" id="2.7.7.89"/>
    </reaction>
</comment>
<keyword evidence="11" id="KW-1185">Reference proteome</keyword>
<dbReference type="EC" id="2.7.7.42" evidence="7"/>
<feature type="region of interest" description="Adenylyl transferase" evidence="7">
    <location>
        <begin position="534"/>
        <end position="1030"/>
    </location>
</feature>
<keyword evidence="2 7" id="KW-0548">Nucleotidyltransferase</keyword>
<dbReference type="EC" id="2.7.7.89" evidence="7"/>
<evidence type="ECO:0000256" key="3">
    <source>
        <dbReference type="ARBA" id="ARBA00022741"/>
    </source>
</evidence>
<dbReference type="InterPro" id="IPR013546">
    <property type="entry name" value="PII_UdlTrfase/GS_AdlTrfase"/>
</dbReference>
<dbReference type="Proteomes" id="UP001596189">
    <property type="component" value="Unassembled WGS sequence"/>
</dbReference>